<reference evidence="1" key="1">
    <citation type="submission" date="2021-01" db="EMBL/GenBank/DDBJ databases">
        <title>Metabolic potential, ecology and presence of endohyphal bacteria is reflected in genomic diversity of Mucoromycotina.</title>
        <authorList>
            <person name="Muszewska A."/>
            <person name="Okrasinska A."/>
            <person name="Steczkiewicz K."/>
            <person name="Drgas O."/>
            <person name="Orlowska M."/>
            <person name="Perlinska-Lenart U."/>
            <person name="Aleksandrzak-Piekarczyk T."/>
            <person name="Szatraj K."/>
            <person name="Zielenkiewicz U."/>
            <person name="Pilsyk S."/>
            <person name="Malc E."/>
            <person name="Mieczkowski P."/>
            <person name="Kruszewska J.S."/>
            <person name="Biernat P."/>
            <person name="Pawlowska J."/>
        </authorList>
    </citation>
    <scope>NUCLEOTIDE SEQUENCE</scope>
    <source>
        <strain evidence="1">WA0000018081</strain>
    </source>
</reference>
<dbReference type="EMBL" id="JAEPRE010000263">
    <property type="protein sequence ID" value="KAG2229548.1"/>
    <property type="molecule type" value="Genomic_DNA"/>
</dbReference>
<evidence type="ECO:0000313" key="2">
    <source>
        <dbReference type="Proteomes" id="UP000613177"/>
    </source>
</evidence>
<accession>A0A8H7SJH6</accession>
<dbReference type="AlphaFoldDB" id="A0A8H7SJH6"/>
<protein>
    <submittedName>
        <fullName evidence="1">Uncharacterized protein</fullName>
    </submittedName>
</protein>
<gene>
    <name evidence="1" type="ORF">INT48_006763</name>
</gene>
<evidence type="ECO:0000313" key="1">
    <source>
        <dbReference type="EMBL" id="KAG2229548.1"/>
    </source>
</evidence>
<proteinExistence type="predicted"/>
<dbReference type="Proteomes" id="UP000613177">
    <property type="component" value="Unassembled WGS sequence"/>
</dbReference>
<sequence length="43" mass="5053">MPGQTEKLHLLILVAETFYISKELKSTKFRKLRQRFKSTSIQG</sequence>
<organism evidence="1 2">
    <name type="scientific">Thamnidium elegans</name>
    <dbReference type="NCBI Taxonomy" id="101142"/>
    <lineage>
        <taxon>Eukaryota</taxon>
        <taxon>Fungi</taxon>
        <taxon>Fungi incertae sedis</taxon>
        <taxon>Mucoromycota</taxon>
        <taxon>Mucoromycotina</taxon>
        <taxon>Mucoromycetes</taxon>
        <taxon>Mucorales</taxon>
        <taxon>Mucorineae</taxon>
        <taxon>Mucoraceae</taxon>
        <taxon>Thamnidium</taxon>
    </lineage>
</organism>
<keyword evidence="2" id="KW-1185">Reference proteome</keyword>
<comment type="caution">
    <text evidence="1">The sequence shown here is derived from an EMBL/GenBank/DDBJ whole genome shotgun (WGS) entry which is preliminary data.</text>
</comment>
<name>A0A8H7SJH6_9FUNG</name>